<keyword evidence="2" id="KW-1003">Cell membrane</keyword>
<keyword evidence="10" id="KW-1185">Reference proteome</keyword>
<sequence>MACDRYVAICQPLRYTTIINGAVCNYLSAFALLSGLLNSTINTPLTASLMFCSVNATDRLYCEVQPLIRLSCADTSLNDIFVTASAAVFGPEDQEGQTSTSSHVHWAMCTNDKQFVENKVKEERLLLEIMSDDHQTLKMVSDLLKHLLSPVISHLYIHQHAGPYHNVDFLQKVH</sequence>
<accession>A0AAD1T8I4</accession>
<protein>
    <submittedName>
        <fullName evidence="9">Olfactory receptor 5V1-like</fullName>
    </submittedName>
</protein>
<keyword evidence="4" id="KW-0812">Transmembrane</keyword>
<dbReference type="PROSITE" id="PS50262">
    <property type="entry name" value="G_PROTEIN_RECEP_F1_2"/>
    <property type="match status" value="1"/>
</dbReference>
<evidence type="ECO:0000313" key="9">
    <source>
        <dbReference type="EMBL" id="CAH2316995.1"/>
    </source>
</evidence>
<organism evidence="9 10">
    <name type="scientific">Pelobates cultripes</name>
    <name type="common">Western spadefoot toad</name>
    <dbReference type="NCBI Taxonomy" id="61616"/>
    <lineage>
        <taxon>Eukaryota</taxon>
        <taxon>Metazoa</taxon>
        <taxon>Chordata</taxon>
        <taxon>Craniata</taxon>
        <taxon>Vertebrata</taxon>
        <taxon>Euteleostomi</taxon>
        <taxon>Amphibia</taxon>
        <taxon>Batrachia</taxon>
        <taxon>Anura</taxon>
        <taxon>Pelobatoidea</taxon>
        <taxon>Pelobatidae</taxon>
        <taxon>Pelobates</taxon>
    </lineage>
</organism>
<comment type="subcellular location">
    <subcellularLocation>
        <location evidence="1">Cell membrane</location>
        <topology evidence="1">Multi-pass membrane protein</topology>
    </subcellularLocation>
</comment>
<evidence type="ECO:0000313" key="10">
    <source>
        <dbReference type="Proteomes" id="UP001295444"/>
    </source>
</evidence>
<keyword evidence="7" id="KW-0807">Transducer</keyword>
<feature type="domain" description="G-protein coupled receptors family 1 profile" evidence="8">
    <location>
        <begin position="1"/>
        <end position="91"/>
    </location>
</feature>
<evidence type="ECO:0000256" key="4">
    <source>
        <dbReference type="ARBA" id="ARBA00022692"/>
    </source>
</evidence>
<dbReference type="PRINTS" id="PR00245">
    <property type="entry name" value="OLFACTORYR"/>
</dbReference>
<dbReference type="GO" id="GO:0007186">
    <property type="term" value="P:G protein-coupled receptor signaling pathway"/>
    <property type="evidence" value="ECO:0007669"/>
    <property type="project" value="InterPro"/>
</dbReference>
<reference evidence="9" key="1">
    <citation type="submission" date="2022-03" db="EMBL/GenBank/DDBJ databases">
        <authorList>
            <person name="Alioto T."/>
            <person name="Alioto T."/>
            <person name="Gomez Garrido J."/>
        </authorList>
    </citation>
    <scope>NUCLEOTIDE SEQUENCE</scope>
</reference>
<evidence type="ECO:0000256" key="6">
    <source>
        <dbReference type="ARBA" id="ARBA00023136"/>
    </source>
</evidence>
<evidence type="ECO:0000256" key="2">
    <source>
        <dbReference type="ARBA" id="ARBA00022475"/>
    </source>
</evidence>
<dbReference type="Proteomes" id="UP001295444">
    <property type="component" value="Chromosome 09"/>
</dbReference>
<proteinExistence type="predicted"/>
<name>A0AAD1T8I4_PELCU</name>
<dbReference type="EMBL" id="OW240920">
    <property type="protein sequence ID" value="CAH2316995.1"/>
    <property type="molecule type" value="Genomic_DNA"/>
</dbReference>
<dbReference type="GO" id="GO:0004984">
    <property type="term" value="F:olfactory receptor activity"/>
    <property type="evidence" value="ECO:0007669"/>
    <property type="project" value="InterPro"/>
</dbReference>
<evidence type="ECO:0000259" key="8">
    <source>
        <dbReference type="PROSITE" id="PS50262"/>
    </source>
</evidence>
<dbReference type="InterPro" id="IPR000725">
    <property type="entry name" value="Olfact_rcpt"/>
</dbReference>
<keyword evidence="6" id="KW-0472">Membrane</keyword>
<dbReference type="AlphaFoldDB" id="A0AAD1T8I4"/>
<gene>
    <name evidence="9" type="ORF">PECUL_23A002243</name>
</gene>
<evidence type="ECO:0000256" key="5">
    <source>
        <dbReference type="ARBA" id="ARBA00022989"/>
    </source>
</evidence>
<evidence type="ECO:0000256" key="3">
    <source>
        <dbReference type="ARBA" id="ARBA00022606"/>
    </source>
</evidence>
<dbReference type="Gene3D" id="1.20.1070.10">
    <property type="entry name" value="Rhodopsin 7-helix transmembrane proteins"/>
    <property type="match status" value="1"/>
</dbReference>
<keyword evidence="5" id="KW-1133">Transmembrane helix</keyword>
<evidence type="ECO:0000256" key="1">
    <source>
        <dbReference type="ARBA" id="ARBA00004651"/>
    </source>
</evidence>
<dbReference type="SUPFAM" id="SSF81321">
    <property type="entry name" value="Family A G protein-coupled receptor-like"/>
    <property type="match status" value="1"/>
</dbReference>
<dbReference type="Pfam" id="PF13853">
    <property type="entry name" value="7tm_4"/>
    <property type="match status" value="1"/>
</dbReference>
<dbReference type="PANTHER" id="PTHR26453">
    <property type="entry name" value="OLFACTORY RECEPTOR"/>
    <property type="match status" value="1"/>
</dbReference>
<evidence type="ECO:0000256" key="7">
    <source>
        <dbReference type="ARBA" id="ARBA00023224"/>
    </source>
</evidence>
<dbReference type="GO" id="GO:0005886">
    <property type="term" value="C:plasma membrane"/>
    <property type="evidence" value="ECO:0007669"/>
    <property type="project" value="UniProtKB-SubCell"/>
</dbReference>
<dbReference type="InterPro" id="IPR017452">
    <property type="entry name" value="GPCR_Rhodpsn_7TM"/>
</dbReference>
<keyword evidence="3" id="KW-0716">Sensory transduction</keyword>
<keyword evidence="9" id="KW-0675">Receptor</keyword>